<keyword evidence="3" id="KW-0645">Protease</keyword>
<dbReference type="OrthoDB" id="9780765at2"/>
<dbReference type="PANTHER" id="PTHR22946:SF9">
    <property type="entry name" value="POLYKETIDE TRANSFERASE AF380"/>
    <property type="match status" value="1"/>
</dbReference>
<dbReference type="InterPro" id="IPR029058">
    <property type="entry name" value="AB_hydrolase_fold"/>
</dbReference>
<dbReference type="SUPFAM" id="SSF53474">
    <property type="entry name" value="alpha/beta-Hydrolases"/>
    <property type="match status" value="1"/>
</dbReference>
<keyword evidence="4" id="KW-1185">Reference proteome</keyword>
<keyword evidence="1" id="KW-0378">Hydrolase</keyword>
<evidence type="ECO:0000256" key="1">
    <source>
        <dbReference type="ARBA" id="ARBA00022801"/>
    </source>
</evidence>
<reference evidence="3 4" key="1">
    <citation type="submission" date="2018-05" db="EMBL/GenBank/DDBJ databases">
        <title>Genomic Encyclopedia of Type Strains, Phase IV (KMG-IV): sequencing the most valuable type-strain genomes for metagenomic binning, comparative biology and taxonomic classification.</title>
        <authorList>
            <person name="Goeker M."/>
        </authorList>
    </citation>
    <scope>NUCLEOTIDE SEQUENCE [LARGE SCALE GENOMIC DNA]</scope>
    <source>
        <strain evidence="3 4">DSM 29661</strain>
    </source>
</reference>
<sequence>MPDWLWPLLALAAAPAAGRALRAALLNRLRRSLTPERVRLPCALPPAQGILQPCRIATVGGLSLAGWHSPPGRPGAPVLLFVHGWGGSAAQLLPLIAPLHAAGYGVLAWDARCHGHSDDDSYSALPRFAEDIEAALDWLAGQDWAHGAPRWLIGHSVGAAASLWTARRRAGEVAGVVSLSAFAHPGELMHRWLASKRIPYWPLGRWLLAQIQHIIGHRFDDIAPLAHMPHLRCPVLLIHGERDDTIPPDDARRLQAAARHVPTQLLCLPGDHEHADDLPGCVAQIQHFIAAHSAAC</sequence>
<organism evidence="3 4">
    <name type="scientific">Rivihabitans pingtungensis</name>
    <dbReference type="NCBI Taxonomy" id="1054498"/>
    <lineage>
        <taxon>Bacteria</taxon>
        <taxon>Pseudomonadati</taxon>
        <taxon>Pseudomonadota</taxon>
        <taxon>Betaproteobacteria</taxon>
        <taxon>Neisseriales</taxon>
        <taxon>Aquaspirillaceae</taxon>
        <taxon>Rivihabitans</taxon>
    </lineage>
</organism>
<dbReference type="InterPro" id="IPR050261">
    <property type="entry name" value="FrsA_esterase"/>
</dbReference>
<accession>A0A318KTX6</accession>
<keyword evidence="3" id="KW-0031">Aminopeptidase</keyword>
<dbReference type="GO" id="GO:0004177">
    <property type="term" value="F:aminopeptidase activity"/>
    <property type="evidence" value="ECO:0007669"/>
    <property type="project" value="UniProtKB-KW"/>
</dbReference>
<evidence type="ECO:0000313" key="4">
    <source>
        <dbReference type="Proteomes" id="UP000247555"/>
    </source>
</evidence>
<dbReference type="Gene3D" id="3.40.50.1820">
    <property type="entry name" value="alpha/beta hydrolase"/>
    <property type="match status" value="1"/>
</dbReference>
<gene>
    <name evidence="3" type="ORF">DFR34_10459</name>
</gene>
<dbReference type="EMBL" id="QJKI01000004">
    <property type="protein sequence ID" value="PXX80288.1"/>
    <property type="molecule type" value="Genomic_DNA"/>
</dbReference>
<comment type="caution">
    <text evidence="3">The sequence shown here is derived from an EMBL/GenBank/DDBJ whole genome shotgun (WGS) entry which is preliminary data.</text>
</comment>
<dbReference type="Pfam" id="PF12146">
    <property type="entry name" value="Hydrolase_4"/>
    <property type="match status" value="1"/>
</dbReference>
<feature type="domain" description="Serine aminopeptidase S33" evidence="2">
    <location>
        <begin position="78"/>
        <end position="194"/>
    </location>
</feature>
<dbReference type="PANTHER" id="PTHR22946">
    <property type="entry name" value="DIENELACTONE HYDROLASE DOMAIN-CONTAINING PROTEIN-RELATED"/>
    <property type="match status" value="1"/>
</dbReference>
<dbReference type="Proteomes" id="UP000247555">
    <property type="component" value="Unassembled WGS sequence"/>
</dbReference>
<evidence type="ECO:0000313" key="3">
    <source>
        <dbReference type="EMBL" id="PXX80288.1"/>
    </source>
</evidence>
<dbReference type="InterPro" id="IPR022742">
    <property type="entry name" value="Hydrolase_4"/>
</dbReference>
<proteinExistence type="predicted"/>
<dbReference type="GO" id="GO:0052689">
    <property type="term" value="F:carboxylic ester hydrolase activity"/>
    <property type="evidence" value="ECO:0007669"/>
    <property type="project" value="UniProtKB-ARBA"/>
</dbReference>
<dbReference type="RefSeq" id="WP_110389982.1">
    <property type="nucleotide sequence ID" value="NZ_QJKI01000004.1"/>
</dbReference>
<protein>
    <submittedName>
        <fullName evidence="3">Serine aminopeptidase S33 family</fullName>
    </submittedName>
</protein>
<name>A0A318KTX6_9NEIS</name>
<evidence type="ECO:0000259" key="2">
    <source>
        <dbReference type="Pfam" id="PF12146"/>
    </source>
</evidence>
<dbReference type="AlphaFoldDB" id="A0A318KTX6"/>